<sequence>MNMPSIYETKLENGEALTLKELFYYAEKLFDGKQYDKAMEYYEKFIKEKEGWTGDKLIACDRLADMFRQKEDKENEMKIVFKSFEYDLPRPEFLCRLGVLFTELGQINMAVFWYSLALSIEKSADNLGFFKEECWSWLPHLKLCGCYFRLGDYNKAYMHNELALGFKPSDASLLHNKKSLEVLLNNNKLEGQANHKRILTIVQVAPDVYPVPPTNYGGIEVVIYEITEELVRRGHKVYLYAPEGSKTSATLIPYQHSGKGDFNQIAEYVLGTMPEGVDIIHDHTHISVLGKKNLNIPTICTIHGTINYRVNYPVFVSQRALNVIGGGHGFYVYNGLNLEEYEYSEEKDDYMLYLGRLDKMKGLGHALDIADLTNKRLVIAGPVHDLAYFNNEIEPRIRKNPKIQYIGSIGGKEKQEILKKACCLLFPTSWEEPFGLVMIEAMACGTPVIALGNGAVPEVLKGFPECICNSVDEMADKVMGGNYSKPNELREYAIKHFTTEKMVDGYLEVYEKVISEQPAHLSVPSIVKSKKDTLKIIQIAPDAFPVPPKDYGGIERVIYDLTEELVKRGHEVFLFAAEGSISSANIIPYTHKGPDSEKIADFVKKTLPSIGADIIHDHTHASVLSRCDLSIPIISTIHDSRKNSAKNPIYLCQKALRNAGLNQGYSVYNGINPEDYEFSESKEDYLIFLGILYSHKGINYALDVAERTGMRLIIAGPLYDIEYYKKAIEPRIKANTNISYVGSVGGKERQNLLKHAKCMLFPTVWEEPFGLVMVEAMACGTPVLAFGNGAVPEVLKGFPELICSNVDEMIYKVQNMEFPKAKVLRTYVENNFSAVKMTENYINIYRKVIEEEKN</sequence>
<dbReference type="Proteomes" id="UP000000370">
    <property type="component" value="Chromosome"/>
</dbReference>
<dbReference type="Gene3D" id="3.40.50.2000">
    <property type="entry name" value="Glycogen Phosphorylase B"/>
    <property type="match status" value="4"/>
</dbReference>
<keyword evidence="4" id="KW-1185">Reference proteome</keyword>
<name>A9KP01_LACP7</name>
<dbReference type="PANTHER" id="PTHR12526">
    <property type="entry name" value="GLYCOSYLTRANSFERASE"/>
    <property type="match status" value="1"/>
</dbReference>
<dbReference type="PANTHER" id="PTHR12526:SF595">
    <property type="entry name" value="BLL5217 PROTEIN"/>
    <property type="match status" value="1"/>
</dbReference>
<dbReference type="CAZy" id="GT4">
    <property type="family name" value="Glycosyltransferase Family 4"/>
</dbReference>
<dbReference type="Gene3D" id="1.25.40.10">
    <property type="entry name" value="Tetratricopeptide repeat domain"/>
    <property type="match status" value="1"/>
</dbReference>
<gene>
    <name evidence="3" type="ordered locus">Cphy_2811</name>
</gene>
<dbReference type="GO" id="GO:0016757">
    <property type="term" value="F:glycosyltransferase activity"/>
    <property type="evidence" value="ECO:0007669"/>
    <property type="project" value="InterPro"/>
</dbReference>
<evidence type="ECO:0000313" key="4">
    <source>
        <dbReference type="Proteomes" id="UP000000370"/>
    </source>
</evidence>
<dbReference type="Pfam" id="PF00534">
    <property type="entry name" value="Glycos_transf_1"/>
    <property type="match status" value="2"/>
</dbReference>
<accession>A9KP01</accession>
<dbReference type="RefSeq" id="WP_012200822.1">
    <property type="nucleotide sequence ID" value="NC_010001.1"/>
</dbReference>
<feature type="domain" description="Glycosyl transferase family 1" evidence="1">
    <location>
        <begin position="680"/>
        <end position="796"/>
    </location>
</feature>
<dbReference type="Pfam" id="PF13439">
    <property type="entry name" value="Glyco_transf_4"/>
    <property type="match status" value="2"/>
</dbReference>
<dbReference type="KEGG" id="cpy:Cphy_2811"/>
<evidence type="ECO:0000259" key="1">
    <source>
        <dbReference type="Pfam" id="PF00534"/>
    </source>
</evidence>
<feature type="domain" description="Glycosyltransferase subfamily 4-like N-terminal" evidence="2">
    <location>
        <begin position="551"/>
        <end position="641"/>
    </location>
</feature>
<proteinExistence type="predicted"/>
<keyword evidence="3" id="KW-0808">Transferase</keyword>
<dbReference type="SUPFAM" id="SSF48452">
    <property type="entry name" value="TPR-like"/>
    <property type="match status" value="1"/>
</dbReference>
<evidence type="ECO:0000313" key="3">
    <source>
        <dbReference type="EMBL" id="ABX43171.1"/>
    </source>
</evidence>
<dbReference type="eggNOG" id="COG0457">
    <property type="taxonomic scope" value="Bacteria"/>
</dbReference>
<feature type="domain" description="Glycosyltransferase subfamily 4-like N-terminal" evidence="2">
    <location>
        <begin position="216"/>
        <end position="310"/>
    </location>
</feature>
<dbReference type="EMBL" id="CP000885">
    <property type="protein sequence ID" value="ABX43171.1"/>
    <property type="molecule type" value="Genomic_DNA"/>
</dbReference>
<dbReference type="eggNOG" id="COG0438">
    <property type="taxonomic scope" value="Bacteria"/>
</dbReference>
<feature type="domain" description="Glycosyl transferase family 1" evidence="1">
    <location>
        <begin position="345"/>
        <end position="463"/>
    </location>
</feature>
<reference evidence="4" key="1">
    <citation type="submission" date="2007-11" db="EMBL/GenBank/DDBJ databases">
        <title>Complete genome sequence of Clostridium phytofermentans ISDg.</title>
        <authorList>
            <person name="Leschine S.B."/>
            <person name="Warnick T.A."/>
            <person name="Blanchard J.L."/>
            <person name="Schnell D.J."/>
            <person name="Petit E.L."/>
            <person name="LaTouf W.G."/>
            <person name="Copeland A."/>
            <person name="Lucas S."/>
            <person name="Lapidus A."/>
            <person name="Barry K."/>
            <person name="Glavina del Rio T."/>
            <person name="Dalin E."/>
            <person name="Tice H."/>
            <person name="Pitluck S."/>
            <person name="Kiss H."/>
            <person name="Brettin T."/>
            <person name="Bruce D."/>
            <person name="Detter J.C."/>
            <person name="Han C."/>
            <person name="Kuske C."/>
            <person name="Schmutz J."/>
            <person name="Larimer F."/>
            <person name="Land M."/>
            <person name="Hauser L."/>
            <person name="Kyrpides N."/>
            <person name="Kim E.A."/>
            <person name="Richardson P."/>
        </authorList>
    </citation>
    <scope>NUCLEOTIDE SEQUENCE [LARGE SCALE GENOMIC DNA]</scope>
    <source>
        <strain evidence="4">ATCC 700394 / DSM 18823 / ISDg</strain>
    </source>
</reference>
<protein>
    <submittedName>
        <fullName evidence="3">Glycosyl transferase group 1</fullName>
    </submittedName>
</protein>
<dbReference type="InterPro" id="IPR028098">
    <property type="entry name" value="Glyco_trans_4-like_N"/>
</dbReference>
<dbReference type="HOGENOM" id="CLU_334266_0_0_9"/>
<dbReference type="AlphaFoldDB" id="A9KP01"/>
<dbReference type="SMART" id="SM00028">
    <property type="entry name" value="TPR"/>
    <property type="match status" value="3"/>
</dbReference>
<dbReference type="InterPro" id="IPR011990">
    <property type="entry name" value="TPR-like_helical_dom_sf"/>
</dbReference>
<dbReference type="SUPFAM" id="SSF53756">
    <property type="entry name" value="UDP-Glycosyltransferase/glycogen phosphorylase"/>
    <property type="match status" value="2"/>
</dbReference>
<dbReference type="InterPro" id="IPR019734">
    <property type="entry name" value="TPR_rpt"/>
</dbReference>
<evidence type="ECO:0000259" key="2">
    <source>
        <dbReference type="Pfam" id="PF13439"/>
    </source>
</evidence>
<dbReference type="InterPro" id="IPR001296">
    <property type="entry name" value="Glyco_trans_1"/>
</dbReference>
<dbReference type="CDD" id="cd03802">
    <property type="entry name" value="GT4_AviGT4-like"/>
    <property type="match status" value="2"/>
</dbReference>
<organism evidence="3 4">
    <name type="scientific">Lachnoclostridium phytofermentans (strain ATCC 700394 / DSM 18823 / ISDg)</name>
    <name type="common">Clostridium phytofermentans</name>
    <dbReference type="NCBI Taxonomy" id="357809"/>
    <lineage>
        <taxon>Bacteria</taxon>
        <taxon>Bacillati</taxon>
        <taxon>Bacillota</taxon>
        <taxon>Clostridia</taxon>
        <taxon>Lachnospirales</taxon>
        <taxon>Lachnospiraceae</taxon>
    </lineage>
</organism>
<dbReference type="STRING" id="357809.Cphy_2811"/>